<evidence type="ECO:0000313" key="12">
    <source>
        <dbReference type="Proteomes" id="UP000027647"/>
    </source>
</evidence>
<name>A0A074N1D6_ERYLO</name>
<dbReference type="RefSeq" id="WP_034958039.1">
    <property type="nucleotide sequence ID" value="NZ_JMIW01000001.1"/>
</dbReference>
<proteinExistence type="inferred from homology"/>
<dbReference type="Gene3D" id="3.20.20.70">
    <property type="entry name" value="Aldolase class I"/>
    <property type="match status" value="1"/>
</dbReference>
<dbReference type="PANTHER" id="PTHR42894">
    <property type="entry name" value="N-(5'-PHOSPHORIBOSYL)ANTHRANILATE ISOMERASE"/>
    <property type="match status" value="1"/>
</dbReference>
<protein>
    <recommendedName>
        <fullName evidence="4 9">N-(5'-phosphoribosyl)anthranilate isomerase</fullName>
        <shortName evidence="9">PRAI</shortName>
        <ecNumber evidence="3 9">5.3.1.24</ecNumber>
    </recommendedName>
</protein>
<dbReference type="CDD" id="cd00405">
    <property type="entry name" value="PRAI"/>
    <property type="match status" value="1"/>
</dbReference>
<reference evidence="11 12" key="1">
    <citation type="submission" date="2014-04" db="EMBL/GenBank/DDBJ databases">
        <title>A comprehensive comparison of genomes of Erythrobacter spp. strains.</title>
        <authorList>
            <person name="Zheng Q."/>
        </authorList>
    </citation>
    <scope>NUCLEOTIDE SEQUENCE [LARGE SCALE GENOMIC DNA]</scope>
    <source>
        <strain evidence="11 12">DSM 6997</strain>
    </source>
</reference>
<dbReference type="UniPathway" id="UPA00035">
    <property type="reaction ID" value="UER00042"/>
</dbReference>
<dbReference type="InterPro" id="IPR011060">
    <property type="entry name" value="RibuloseP-bd_barrel"/>
</dbReference>
<keyword evidence="12" id="KW-1185">Reference proteome</keyword>
<dbReference type="EMBL" id="JMIW01000001">
    <property type="protein sequence ID" value="KEO91712.1"/>
    <property type="molecule type" value="Genomic_DNA"/>
</dbReference>
<dbReference type="Pfam" id="PF00697">
    <property type="entry name" value="PRAI"/>
    <property type="match status" value="1"/>
</dbReference>
<dbReference type="EC" id="5.3.1.24" evidence="3 9"/>
<dbReference type="InterPro" id="IPR013785">
    <property type="entry name" value="Aldolase_TIM"/>
</dbReference>
<evidence type="ECO:0000256" key="2">
    <source>
        <dbReference type="ARBA" id="ARBA00004664"/>
    </source>
</evidence>
<comment type="pathway">
    <text evidence="2 9">Amino-acid biosynthesis; L-tryptophan biosynthesis; L-tryptophan from chorismate: step 3/5.</text>
</comment>
<gene>
    <name evidence="9" type="primary">trpF</name>
    <name evidence="11" type="ORF">EH31_03305</name>
</gene>
<keyword evidence="8 9" id="KW-0413">Isomerase</keyword>
<evidence type="ECO:0000256" key="1">
    <source>
        <dbReference type="ARBA" id="ARBA00001164"/>
    </source>
</evidence>
<evidence type="ECO:0000256" key="8">
    <source>
        <dbReference type="ARBA" id="ARBA00023235"/>
    </source>
</evidence>
<keyword evidence="7 9" id="KW-0057">Aromatic amino acid biosynthesis</keyword>
<evidence type="ECO:0000256" key="3">
    <source>
        <dbReference type="ARBA" id="ARBA00012572"/>
    </source>
</evidence>
<evidence type="ECO:0000256" key="7">
    <source>
        <dbReference type="ARBA" id="ARBA00023141"/>
    </source>
</evidence>
<sequence>MSVQIKICGLSTPETTAACADAGATHIGFNFYPPSPRFVSTHQAEKLSQNTPAKLLKVGVFVNPDDEFLEESVAAGQLDAIQLHGKEDPLQLEAIRSRFGLPVWKVLSVETVEDVARANDFANADFLLFDTKTPNGAALPGGMGLGFDWSLLEGYDGAVPWGLAGGLNPDNVADAIRSTGATLVDTASGVESAPGIKDMDKIAAFCKAALNP</sequence>
<dbReference type="SUPFAM" id="SSF51366">
    <property type="entry name" value="Ribulose-phoshate binding barrel"/>
    <property type="match status" value="1"/>
</dbReference>
<evidence type="ECO:0000259" key="10">
    <source>
        <dbReference type="Pfam" id="PF00697"/>
    </source>
</evidence>
<feature type="domain" description="N-(5'phosphoribosyl) anthranilate isomerase (PRAI)" evidence="10">
    <location>
        <begin position="5"/>
        <end position="207"/>
    </location>
</feature>
<dbReference type="GO" id="GO:0000162">
    <property type="term" value="P:L-tryptophan biosynthetic process"/>
    <property type="evidence" value="ECO:0007669"/>
    <property type="project" value="UniProtKB-UniRule"/>
</dbReference>
<comment type="similarity">
    <text evidence="9">Belongs to the TrpF family.</text>
</comment>
<dbReference type="PANTHER" id="PTHR42894:SF1">
    <property type="entry name" value="N-(5'-PHOSPHORIBOSYL)ANTHRANILATE ISOMERASE"/>
    <property type="match status" value="1"/>
</dbReference>
<dbReference type="eggNOG" id="COG0135">
    <property type="taxonomic scope" value="Bacteria"/>
</dbReference>
<dbReference type="NCBIfam" id="NF002295">
    <property type="entry name" value="PRK01222.1-1"/>
    <property type="match status" value="1"/>
</dbReference>
<evidence type="ECO:0000256" key="6">
    <source>
        <dbReference type="ARBA" id="ARBA00022822"/>
    </source>
</evidence>
<evidence type="ECO:0000256" key="4">
    <source>
        <dbReference type="ARBA" id="ARBA00022272"/>
    </source>
</evidence>
<evidence type="ECO:0000256" key="5">
    <source>
        <dbReference type="ARBA" id="ARBA00022605"/>
    </source>
</evidence>
<comment type="catalytic activity">
    <reaction evidence="1 9">
        <text>N-(5-phospho-beta-D-ribosyl)anthranilate = 1-(2-carboxyphenylamino)-1-deoxy-D-ribulose 5-phosphate</text>
        <dbReference type="Rhea" id="RHEA:21540"/>
        <dbReference type="ChEBI" id="CHEBI:18277"/>
        <dbReference type="ChEBI" id="CHEBI:58613"/>
        <dbReference type="EC" id="5.3.1.24"/>
    </reaction>
</comment>
<dbReference type="AlphaFoldDB" id="A0A074N1D6"/>
<dbReference type="STRING" id="1044.EH31_03305"/>
<organism evidence="11 12">
    <name type="scientific">Erythrobacter longus</name>
    <dbReference type="NCBI Taxonomy" id="1044"/>
    <lineage>
        <taxon>Bacteria</taxon>
        <taxon>Pseudomonadati</taxon>
        <taxon>Pseudomonadota</taxon>
        <taxon>Alphaproteobacteria</taxon>
        <taxon>Sphingomonadales</taxon>
        <taxon>Erythrobacteraceae</taxon>
        <taxon>Erythrobacter/Porphyrobacter group</taxon>
        <taxon>Erythrobacter</taxon>
    </lineage>
</organism>
<dbReference type="Proteomes" id="UP000027647">
    <property type="component" value="Unassembled WGS sequence"/>
</dbReference>
<comment type="caution">
    <text evidence="11">The sequence shown here is derived from an EMBL/GenBank/DDBJ whole genome shotgun (WGS) entry which is preliminary data.</text>
</comment>
<evidence type="ECO:0000313" key="11">
    <source>
        <dbReference type="EMBL" id="KEO91712.1"/>
    </source>
</evidence>
<keyword evidence="5 9" id="KW-0028">Amino-acid biosynthesis</keyword>
<accession>A0A074N1D6</accession>
<evidence type="ECO:0000256" key="9">
    <source>
        <dbReference type="HAMAP-Rule" id="MF_00135"/>
    </source>
</evidence>
<dbReference type="InterPro" id="IPR044643">
    <property type="entry name" value="TrpF_fam"/>
</dbReference>
<dbReference type="InterPro" id="IPR001240">
    <property type="entry name" value="PRAI_dom"/>
</dbReference>
<dbReference type="GO" id="GO:0004640">
    <property type="term" value="F:phosphoribosylanthranilate isomerase activity"/>
    <property type="evidence" value="ECO:0007669"/>
    <property type="project" value="UniProtKB-UniRule"/>
</dbReference>
<dbReference type="HAMAP" id="MF_00135">
    <property type="entry name" value="PRAI"/>
    <property type="match status" value="1"/>
</dbReference>
<keyword evidence="6 9" id="KW-0822">Tryptophan biosynthesis</keyword>